<dbReference type="EMBL" id="CAJVPK010001433">
    <property type="protein sequence ID" value="CAG8586568.1"/>
    <property type="molecule type" value="Genomic_DNA"/>
</dbReference>
<evidence type="ECO:0000313" key="4">
    <source>
        <dbReference type="Proteomes" id="UP000789706"/>
    </source>
</evidence>
<sequence length="257" mass="28506">MVSANSATVLIPVNKIWWAWSDELSDSHNCSLTFAIDLDPLNDTCGSALNISLSDSASTGFRIYAWRFEEKTTPLLNPENFEIDSSFMRTYCSNLPCQTGSISSSSDYYYVLAIKNFNTGSQRINFTVPWHIDCDPNNANNSTSSNIPSSTLSSSSSSSTPRSSSKSSTPSSSSNDFKNNSSSSSYSPRNFGVTTLVILVTIAALLILVMQHSTRFVQIQEADKYGQSEVWYRQKTVSRHPNLLPYHPWSGPIVKRY</sequence>
<proteinExistence type="predicted"/>
<name>A0A9N9C3I8_9GLOM</name>
<dbReference type="Proteomes" id="UP000789706">
    <property type="component" value="Unassembled WGS sequence"/>
</dbReference>
<evidence type="ECO:0000256" key="1">
    <source>
        <dbReference type="SAM" id="MobiDB-lite"/>
    </source>
</evidence>
<keyword evidence="2" id="KW-1133">Transmembrane helix</keyword>
<keyword evidence="2" id="KW-0472">Membrane</keyword>
<evidence type="ECO:0000313" key="3">
    <source>
        <dbReference type="EMBL" id="CAG8586568.1"/>
    </source>
</evidence>
<evidence type="ECO:0000256" key="2">
    <source>
        <dbReference type="SAM" id="Phobius"/>
    </source>
</evidence>
<dbReference type="AlphaFoldDB" id="A0A9N9C3I8"/>
<protein>
    <submittedName>
        <fullName evidence="3">20_t:CDS:1</fullName>
    </submittedName>
</protein>
<comment type="caution">
    <text evidence="3">The sequence shown here is derived from an EMBL/GenBank/DDBJ whole genome shotgun (WGS) entry which is preliminary data.</text>
</comment>
<accession>A0A9N9C3I8</accession>
<gene>
    <name evidence="3" type="ORF">DEBURN_LOCUS8837</name>
</gene>
<keyword evidence="4" id="KW-1185">Reference proteome</keyword>
<feature type="transmembrane region" description="Helical" evidence="2">
    <location>
        <begin position="191"/>
        <end position="210"/>
    </location>
</feature>
<feature type="region of interest" description="Disordered" evidence="1">
    <location>
        <begin position="141"/>
        <end position="186"/>
    </location>
</feature>
<dbReference type="OrthoDB" id="2421427at2759"/>
<keyword evidence="2" id="KW-0812">Transmembrane</keyword>
<reference evidence="3" key="1">
    <citation type="submission" date="2021-06" db="EMBL/GenBank/DDBJ databases">
        <authorList>
            <person name="Kallberg Y."/>
            <person name="Tangrot J."/>
            <person name="Rosling A."/>
        </authorList>
    </citation>
    <scope>NUCLEOTIDE SEQUENCE</scope>
    <source>
        <strain evidence="3">AZ414A</strain>
    </source>
</reference>
<organism evidence="3 4">
    <name type="scientific">Diversispora eburnea</name>
    <dbReference type="NCBI Taxonomy" id="1213867"/>
    <lineage>
        <taxon>Eukaryota</taxon>
        <taxon>Fungi</taxon>
        <taxon>Fungi incertae sedis</taxon>
        <taxon>Mucoromycota</taxon>
        <taxon>Glomeromycotina</taxon>
        <taxon>Glomeromycetes</taxon>
        <taxon>Diversisporales</taxon>
        <taxon>Diversisporaceae</taxon>
        <taxon>Diversispora</taxon>
    </lineage>
</organism>